<feature type="signal peptide" evidence="1">
    <location>
        <begin position="1"/>
        <end position="23"/>
    </location>
</feature>
<dbReference type="PROSITE" id="PS50231">
    <property type="entry name" value="RICIN_B_LECTIN"/>
    <property type="match status" value="1"/>
</dbReference>
<dbReference type="SUPFAM" id="SSF50370">
    <property type="entry name" value="Ricin B-like lectins"/>
    <property type="match status" value="1"/>
</dbReference>
<dbReference type="InterPro" id="IPR000772">
    <property type="entry name" value="Ricin_B_lectin"/>
</dbReference>
<keyword evidence="4" id="KW-1185">Reference proteome</keyword>
<evidence type="ECO:0000313" key="3">
    <source>
        <dbReference type="EMBL" id="GAA3591713.1"/>
    </source>
</evidence>
<accession>A0ABP6YUQ6</accession>
<dbReference type="SMART" id="SM00458">
    <property type="entry name" value="RICIN"/>
    <property type="match status" value="1"/>
</dbReference>
<evidence type="ECO:0000259" key="2">
    <source>
        <dbReference type="SMART" id="SM00458"/>
    </source>
</evidence>
<feature type="chain" id="PRO_5046060434" description="Ricin B lectin domain-containing protein" evidence="1">
    <location>
        <begin position="24"/>
        <end position="170"/>
    </location>
</feature>
<proteinExistence type="predicted"/>
<dbReference type="CDD" id="cd00161">
    <property type="entry name" value="beta-trefoil_Ricin-like"/>
    <property type="match status" value="1"/>
</dbReference>
<evidence type="ECO:0000313" key="4">
    <source>
        <dbReference type="Proteomes" id="UP001500630"/>
    </source>
</evidence>
<dbReference type="EMBL" id="BAABDQ010000026">
    <property type="protein sequence ID" value="GAA3591713.1"/>
    <property type="molecule type" value="Genomic_DNA"/>
</dbReference>
<comment type="caution">
    <text evidence="3">The sequence shown here is derived from an EMBL/GenBank/DDBJ whole genome shotgun (WGS) entry which is preliminary data.</text>
</comment>
<evidence type="ECO:0000256" key="1">
    <source>
        <dbReference type="SAM" id="SignalP"/>
    </source>
</evidence>
<dbReference type="InterPro" id="IPR035992">
    <property type="entry name" value="Ricin_B-like_lectins"/>
</dbReference>
<reference evidence="4" key="1">
    <citation type="journal article" date="2019" name="Int. J. Syst. Evol. Microbiol.">
        <title>The Global Catalogue of Microorganisms (GCM) 10K type strain sequencing project: providing services to taxonomists for standard genome sequencing and annotation.</title>
        <authorList>
            <consortium name="The Broad Institute Genomics Platform"/>
            <consortium name="The Broad Institute Genome Sequencing Center for Infectious Disease"/>
            <person name="Wu L."/>
            <person name="Ma J."/>
        </authorList>
    </citation>
    <scope>NUCLEOTIDE SEQUENCE [LARGE SCALE GENOMIC DNA]</scope>
    <source>
        <strain evidence="4">JCM 17326</strain>
    </source>
</reference>
<sequence length="170" mass="17561">MKLRRTALAALFLTSVLSTVLMAAPAQALPGGAIINIGVFNADLRLCLKPSGFNNGAVVIQVQCDGLAGQAWNPLIIDNASHFNLVSVGTGKCLDVAGGRALDRATVIVNPCNGSSGQRWTISPGGAAEFRSGVAGTNSHCLDLPGGTPAPNAAMQIFSCNNTQAQRWLF</sequence>
<dbReference type="Pfam" id="PF00652">
    <property type="entry name" value="Ricin_B_lectin"/>
    <property type="match status" value="1"/>
</dbReference>
<dbReference type="Gene3D" id="2.80.10.50">
    <property type="match status" value="2"/>
</dbReference>
<gene>
    <name evidence="3" type="ORF">GCM10022419_088210</name>
</gene>
<keyword evidence="1" id="KW-0732">Signal</keyword>
<name>A0ABP6YUQ6_9ACTN</name>
<dbReference type="RefSeq" id="WP_345571656.1">
    <property type="nucleotide sequence ID" value="NZ_BAABDQ010000026.1"/>
</dbReference>
<dbReference type="Proteomes" id="UP001500630">
    <property type="component" value="Unassembled WGS sequence"/>
</dbReference>
<protein>
    <recommendedName>
        <fullName evidence="2">Ricin B lectin domain-containing protein</fullName>
    </recommendedName>
</protein>
<feature type="domain" description="Ricin B lectin" evidence="2">
    <location>
        <begin position="31"/>
        <end position="170"/>
    </location>
</feature>
<organism evidence="3 4">
    <name type="scientific">Nonomuraea rosea</name>
    <dbReference type="NCBI Taxonomy" id="638574"/>
    <lineage>
        <taxon>Bacteria</taxon>
        <taxon>Bacillati</taxon>
        <taxon>Actinomycetota</taxon>
        <taxon>Actinomycetes</taxon>
        <taxon>Streptosporangiales</taxon>
        <taxon>Streptosporangiaceae</taxon>
        <taxon>Nonomuraea</taxon>
    </lineage>
</organism>